<dbReference type="Pfam" id="PF03479">
    <property type="entry name" value="PCC"/>
    <property type="match status" value="1"/>
</dbReference>
<keyword evidence="3" id="KW-1185">Reference proteome</keyword>
<gene>
    <name evidence="2" type="ORF">SAMN02745133_01590</name>
</gene>
<reference evidence="3" key="1">
    <citation type="submission" date="2016-11" db="EMBL/GenBank/DDBJ databases">
        <authorList>
            <person name="Varghese N."/>
            <person name="Submissions S."/>
        </authorList>
    </citation>
    <scope>NUCLEOTIDE SEQUENCE [LARGE SCALE GENOMIC DNA]</scope>
    <source>
        <strain evidence="3">DSM 12395</strain>
    </source>
</reference>
<proteinExistence type="predicted"/>
<dbReference type="RefSeq" id="WP_073238329.1">
    <property type="nucleotide sequence ID" value="NZ_FQUY01000009.1"/>
</dbReference>
<dbReference type="PANTHER" id="PTHR34988:SF1">
    <property type="entry name" value="DNA-BINDING PROTEIN"/>
    <property type="match status" value="1"/>
</dbReference>
<dbReference type="InterPro" id="IPR005175">
    <property type="entry name" value="PPC_dom"/>
</dbReference>
<organism evidence="2 3">
    <name type="scientific">Desulforamulus putei DSM 12395</name>
    <dbReference type="NCBI Taxonomy" id="1121429"/>
    <lineage>
        <taxon>Bacteria</taxon>
        <taxon>Bacillati</taxon>
        <taxon>Bacillota</taxon>
        <taxon>Clostridia</taxon>
        <taxon>Eubacteriales</taxon>
        <taxon>Peptococcaceae</taxon>
        <taxon>Desulforamulus</taxon>
    </lineage>
</organism>
<dbReference type="PANTHER" id="PTHR34988">
    <property type="entry name" value="PROTEIN, PUTATIVE-RELATED"/>
    <property type="match status" value="1"/>
</dbReference>
<dbReference type="AlphaFoldDB" id="A0A1M4Y0D5"/>
<dbReference type="InterPro" id="IPR025707">
    <property type="entry name" value="DNA_bp_PD1"/>
</dbReference>
<dbReference type="STRING" id="1121429.SAMN02745133_01590"/>
<accession>A0A1M4Y0D5</accession>
<name>A0A1M4Y0D5_9FIRM</name>
<evidence type="ECO:0000313" key="3">
    <source>
        <dbReference type="Proteomes" id="UP000184148"/>
    </source>
</evidence>
<feature type="domain" description="PPC" evidence="1">
    <location>
        <begin position="4"/>
        <end position="139"/>
    </location>
</feature>
<evidence type="ECO:0000313" key="2">
    <source>
        <dbReference type="EMBL" id="SHE99056.1"/>
    </source>
</evidence>
<protein>
    <recommendedName>
        <fullName evidence="1">PPC domain-containing protein</fullName>
    </recommendedName>
</protein>
<dbReference type="Gene3D" id="3.30.1330.80">
    <property type="entry name" value="Hypothetical protein, similar to alpha- acetolactate decarboxylase, domain 2"/>
    <property type="match status" value="1"/>
</dbReference>
<dbReference type="OrthoDB" id="9791702at2"/>
<dbReference type="PIRSF" id="PIRSF016702">
    <property type="entry name" value="DNA_bp_PD1"/>
    <property type="match status" value="1"/>
</dbReference>
<sequence>MKYKRFGNKFVVRLDKGEEILTCLKILCKENGIRLGAVSGIGAVNKAVVGLFETATKTYHPKEFIGDMEISALVGNISEMNGEVYLHLHVTLTDPSYNAFGGHLTSAVVSATSEIVIDVIDGHLDRAFSEEIGLNLFKF</sequence>
<evidence type="ECO:0000259" key="1">
    <source>
        <dbReference type="PROSITE" id="PS51742"/>
    </source>
</evidence>
<dbReference type="EMBL" id="FQUY01000009">
    <property type="protein sequence ID" value="SHE99056.1"/>
    <property type="molecule type" value="Genomic_DNA"/>
</dbReference>
<dbReference type="PROSITE" id="PS51742">
    <property type="entry name" value="PPC"/>
    <property type="match status" value="1"/>
</dbReference>
<dbReference type="Proteomes" id="UP000184148">
    <property type="component" value="Unassembled WGS sequence"/>
</dbReference>
<dbReference type="CDD" id="cd11378">
    <property type="entry name" value="DUF296"/>
    <property type="match status" value="1"/>
</dbReference>
<dbReference type="SUPFAM" id="SSF117856">
    <property type="entry name" value="AF0104/ALDC/Ptd012-like"/>
    <property type="match status" value="1"/>
</dbReference>